<dbReference type="AlphaFoldDB" id="A0A540M1J7"/>
<feature type="compositionally biased region" description="Polar residues" evidence="1">
    <location>
        <begin position="32"/>
        <end position="41"/>
    </location>
</feature>
<keyword evidence="3" id="KW-1185">Reference proteome</keyword>
<proteinExistence type="predicted"/>
<comment type="caution">
    <text evidence="2">The sequence shown here is derived from an EMBL/GenBank/DDBJ whole genome shotgun (WGS) entry which is preliminary data.</text>
</comment>
<gene>
    <name evidence="2" type="ORF">C1H46_021724</name>
</gene>
<dbReference type="Proteomes" id="UP000315295">
    <property type="component" value="Unassembled WGS sequence"/>
</dbReference>
<feature type="compositionally biased region" description="Basic and acidic residues" evidence="1">
    <location>
        <begin position="69"/>
        <end position="79"/>
    </location>
</feature>
<dbReference type="EMBL" id="VIEB01000389">
    <property type="protein sequence ID" value="TQD92613.1"/>
    <property type="molecule type" value="Genomic_DNA"/>
</dbReference>
<feature type="region of interest" description="Disordered" evidence="1">
    <location>
        <begin position="1"/>
        <end position="41"/>
    </location>
</feature>
<protein>
    <submittedName>
        <fullName evidence="2">Uncharacterized protein</fullName>
    </submittedName>
</protein>
<accession>A0A540M1J7</accession>
<feature type="region of interest" description="Disordered" evidence="1">
    <location>
        <begin position="55"/>
        <end position="85"/>
    </location>
</feature>
<evidence type="ECO:0000313" key="2">
    <source>
        <dbReference type="EMBL" id="TQD92613.1"/>
    </source>
</evidence>
<evidence type="ECO:0000313" key="3">
    <source>
        <dbReference type="Proteomes" id="UP000315295"/>
    </source>
</evidence>
<organism evidence="2 3">
    <name type="scientific">Malus baccata</name>
    <name type="common">Siberian crab apple</name>
    <name type="synonym">Pyrus baccata</name>
    <dbReference type="NCBI Taxonomy" id="106549"/>
    <lineage>
        <taxon>Eukaryota</taxon>
        <taxon>Viridiplantae</taxon>
        <taxon>Streptophyta</taxon>
        <taxon>Embryophyta</taxon>
        <taxon>Tracheophyta</taxon>
        <taxon>Spermatophyta</taxon>
        <taxon>Magnoliopsida</taxon>
        <taxon>eudicotyledons</taxon>
        <taxon>Gunneridae</taxon>
        <taxon>Pentapetalae</taxon>
        <taxon>rosids</taxon>
        <taxon>fabids</taxon>
        <taxon>Rosales</taxon>
        <taxon>Rosaceae</taxon>
        <taxon>Amygdaloideae</taxon>
        <taxon>Maleae</taxon>
        <taxon>Malus</taxon>
    </lineage>
</organism>
<name>A0A540M1J7_MALBA</name>
<reference evidence="2 3" key="1">
    <citation type="journal article" date="2019" name="G3 (Bethesda)">
        <title>Sequencing of a Wild Apple (Malus baccata) Genome Unravels the Differences Between Cultivated and Wild Apple Species Regarding Disease Resistance and Cold Tolerance.</title>
        <authorList>
            <person name="Chen X."/>
        </authorList>
    </citation>
    <scope>NUCLEOTIDE SEQUENCE [LARGE SCALE GENOMIC DNA]</scope>
    <source>
        <strain evidence="3">cv. Shandingzi</strain>
        <tissue evidence="2">Leaves</tissue>
    </source>
</reference>
<feature type="compositionally biased region" description="Basic residues" evidence="1">
    <location>
        <begin position="11"/>
        <end position="24"/>
    </location>
</feature>
<sequence length="85" mass="9327">MAAGVDAATKPQHHRSSTVIRKKPKGPEDGEPSNQANCNTTTLQPLFLVVIRKKPKGSAIRTPRTVSDVVRHVGPDHQQNRQKLV</sequence>
<evidence type="ECO:0000256" key="1">
    <source>
        <dbReference type="SAM" id="MobiDB-lite"/>
    </source>
</evidence>